<dbReference type="InterPro" id="IPR018764">
    <property type="entry name" value="RskA_C"/>
</dbReference>
<keyword evidence="15" id="KW-1185">Reference proteome</keyword>
<evidence type="ECO:0000313" key="14">
    <source>
        <dbReference type="EMBL" id="WFP16852.1"/>
    </source>
</evidence>
<dbReference type="PANTHER" id="PTHR37461">
    <property type="entry name" value="ANTI-SIGMA-K FACTOR RSKA"/>
    <property type="match status" value="1"/>
</dbReference>
<keyword evidence="8" id="KW-0804">Transcription</keyword>
<evidence type="ECO:0000256" key="4">
    <source>
        <dbReference type="ARBA" id="ARBA00022692"/>
    </source>
</evidence>
<dbReference type="EMBL" id="CP121252">
    <property type="protein sequence ID" value="WFP16852.1"/>
    <property type="molecule type" value="Genomic_DNA"/>
</dbReference>
<evidence type="ECO:0000256" key="1">
    <source>
        <dbReference type="ARBA" id="ARBA00004167"/>
    </source>
</evidence>
<evidence type="ECO:0000256" key="2">
    <source>
        <dbReference type="ARBA" id="ARBA00004236"/>
    </source>
</evidence>
<evidence type="ECO:0000256" key="6">
    <source>
        <dbReference type="ARBA" id="ARBA00023015"/>
    </source>
</evidence>
<dbReference type="Pfam" id="PF10099">
    <property type="entry name" value="RskA_C"/>
    <property type="match status" value="1"/>
</dbReference>
<feature type="transmembrane region" description="Helical" evidence="12">
    <location>
        <begin position="98"/>
        <end position="118"/>
    </location>
</feature>
<evidence type="ECO:0000256" key="8">
    <source>
        <dbReference type="ARBA" id="ARBA00023163"/>
    </source>
</evidence>
<evidence type="ECO:0000256" key="10">
    <source>
        <dbReference type="ARBA" id="ARBA00030803"/>
    </source>
</evidence>
<dbReference type="RefSeq" id="WP_278157959.1">
    <property type="nucleotide sequence ID" value="NZ_CP121252.1"/>
</dbReference>
<dbReference type="InterPro" id="IPR051474">
    <property type="entry name" value="Anti-sigma-K/W_factor"/>
</dbReference>
<organism evidence="14 15">
    <name type="scientific">Citricoccus muralis</name>
    <dbReference type="NCBI Taxonomy" id="169134"/>
    <lineage>
        <taxon>Bacteria</taxon>
        <taxon>Bacillati</taxon>
        <taxon>Actinomycetota</taxon>
        <taxon>Actinomycetes</taxon>
        <taxon>Micrococcales</taxon>
        <taxon>Micrococcaceae</taxon>
        <taxon>Citricoccus</taxon>
    </lineage>
</organism>
<gene>
    <name evidence="14" type="ORF">P8192_01605</name>
</gene>
<evidence type="ECO:0000256" key="5">
    <source>
        <dbReference type="ARBA" id="ARBA00022989"/>
    </source>
</evidence>
<reference evidence="14 15" key="1">
    <citation type="submission" date="2023-04" db="EMBL/GenBank/DDBJ databases">
        <title>Funneling lignin-derived compounds into biodiesel using alkali-halophilic Citricoccus sp. P2.</title>
        <authorList>
            <person name="Luo C.-B."/>
        </authorList>
    </citation>
    <scope>NUCLEOTIDE SEQUENCE [LARGE SCALE GENOMIC DNA]</scope>
    <source>
        <strain evidence="14 15">P2</strain>
    </source>
</reference>
<evidence type="ECO:0000256" key="11">
    <source>
        <dbReference type="SAM" id="MobiDB-lite"/>
    </source>
</evidence>
<dbReference type="Proteomes" id="UP001219037">
    <property type="component" value="Chromosome"/>
</dbReference>
<protein>
    <recommendedName>
        <fullName evidence="10">Regulator of SigK</fullName>
    </recommendedName>
    <alternativeName>
        <fullName evidence="9">Sigma-K anti-sigma factor RskA</fullName>
    </alternativeName>
</protein>
<keyword evidence="5 12" id="KW-1133">Transmembrane helix</keyword>
<dbReference type="PANTHER" id="PTHR37461:SF1">
    <property type="entry name" value="ANTI-SIGMA-K FACTOR RSKA"/>
    <property type="match status" value="1"/>
</dbReference>
<evidence type="ECO:0000256" key="9">
    <source>
        <dbReference type="ARBA" id="ARBA00029829"/>
    </source>
</evidence>
<keyword evidence="7 12" id="KW-0472">Membrane</keyword>
<comment type="subcellular location">
    <subcellularLocation>
        <location evidence="2">Cell membrane</location>
    </subcellularLocation>
    <subcellularLocation>
        <location evidence="1">Membrane</location>
        <topology evidence="1">Single-pass membrane protein</topology>
    </subcellularLocation>
</comment>
<name>A0ABY8H6S8_9MICC</name>
<dbReference type="Gene3D" id="1.10.10.1320">
    <property type="entry name" value="Anti-sigma factor, zinc-finger domain"/>
    <property type="match status" value="1"/>
</dbReference>
<evidence type="ECO:0000259" key="13">
    <source>
        <dbReference type="Pfam" id="PF10099"/>
    </source>
</evidence>
<evidence type="ECO:0000313" key="15">
    <source>
        <dbReference type="Proteomes" id="UP001219037"/>
    </source>
</evidence>
<keyword evidence="6" id="KW-0805">Transcription regulation</keyword>
<dbReference type="InterPro" id="IPR041916">
    <property type="entry name" value="Anti_sigma_zinc_sf"/>
</dbReference>
<proteinExistence type="predicted"/>
<evidence type="ECO:0000256" key="7">
    <source>
        <dbReference type="ARBA" id="ARBA00023136"/>
    </source>
</evidence>
<evidence type="ECO:0000256" key="3">
    <source>
        <dbReference type="ARBA" id="ARBA00022475"/>
    </source>
</evidence>
<accession>A0ABY8H6S8</accession>
<evidence type="ECO:0000256" key="12">
    <source>
        <dbReference type="SAM" id="Phobius"/>
    </source>
</evidence>
<feature type="domain" description="Anti-sigma K factor RskA C-terminal" evidence="13">
    <location>
        <begin position="101"/>
        <end position="238"/>
    </location>
</feature>
<feature type="region of interest" description="Disordered" evidence="11">
    <location>
        <begin position="227"/>
        <end position="246"/>
    </location>
</feature>
<keyword evidence="4 12" id="KW-0812">Transmembrane</keyword>
<keyword evidence="3" id="KW-1003">Cell membrane</keyword>
<sequence>MTDRDDARDEQLDRDERDRAAELLGVWAVDAVDPEERALVERVLARDPQLRAEADELHRVTDRLAVSAAVEPPASLRESVLGAISAEPEQPEQPSRRWAWALAAAAAVCLAIGGWWGITALNQDAITDQDQYTAVEQVLQDPAAQHLTAELPEQGTLEIALGPDGTGVLTGRSVPSPGEERAYQLWTIDGDDAPASHGLVEIHDGRVLMPLDGVPAGAVVALTVEPAGGSEQPTTDPILAVETQSS</sequence>